<dbReference type="InterPro" id="IPR000719">
    <property type="entry name" value="Prot_kinase_dom"/>
</dbReference>
<dbReference type="InterPro" id="IPR001245">
    <property type="entry name" value="Ser-Thr/Tyr_kinase_cat_dom"/>
</dbReference>
<sequence length="701" mass="76879">MHSDHSTSNDLIPLRAMTAYAQVQEHRVIPSPHDPCLDLGQSGFHEAVFVESTPEQAYFISDLTELTPYAPSESDVTASLVAVAPHSMPISSSHLLSELLQLPGFPEAFHRPLQQRLAALSPPGLCSMCGTPSPAPFSVPPTPISEPIPSRSPRAKPGPLPSQPRFHPYSRQSTKRPRSSALGEDSVMDEVPRDNSNIPILCQTRICNDEIQYSTKKTSDMLHQVPENHQKTACDRQTNQPQEVLDISDPSSDEPSPPTFEILPIAQQASLLGVQEQELRREQELQRKQEEEQRIFWMDSPMPPSQAHPELSSPVVSTSLDVVPDPSLINVPETARPSSCPSTTPDTPGKDSSQDHGYPSSLLCLDNDTTLENNNECLGTDITTCVLSSTNPGDQSKKRLIGHTTPLLTIIDHLVKDGCADVTLQLTQINDHSRYSGSLSDVYQARWLDGSMVAVKCLRALSNSDVPQGKILKHTARELYTWSRASHRNVLKLHGLAVVCGKLAMVASWMEYGSLLAYIRAQPKVDRCSLCAQIAAGLEYMHDMGLVHGDIKGNNVVVSRDGVAKITDFGSSTMAREFAIAFTATQTVNYSIRWAAPELFASQPACFKTDVYAFAKTVLEALTGDIPHKGLSDFAVMGLVGLKGALPERPTEYIPPQSKKGDMLWNHLSLCWSPNASQRPTILEALVFMDDMSQEDLAYIP</sequence>
<comment type="caution">
    <text evidence="3">The sequence shown here is derived from an EMBL/GenBank/DDBJ whole genome shotgun (WGS) entry which is preliminary data.</text>
</comment>
<name>A0A8H3GKH1_9AGAM</name>
<dbReference type="SMART" id="SM00220">
    <property type="entry name" value="S_TKc"/>
    <property type="match status" value="1"/>
</dbReference>
<dbReference type="PROSITE" id="PS50011">
    <property type="entry name" value="PROTEIN_KINASE_DOM"/>
    <property type="match status" value="1"/>
</dbReference>
<feature type="region of interest" description="Disordered" evidence="1">
    <location>
        <begin position="137"/>
        <end position="194"/>
    </location>
</feature>
<dbReference type="AlphaFoldDB" id="A0A8H3GKH1"/>
<dbReference type="Pfam" id="PF07714">
    <property type="entry name" value="PK_Tyr_Ser-Thr"/>
    <property type="match status" value="1"/>
</dbReference>
<dbReference type="SUPFAM" id="SSF56112">
    <property type="entry name" value="Protein kinase-like (PK-like)"/>
    <property type="match status" value="1"/>
</dbReference>
<feature type="compositionally biased region" description="Pro residues" evidence="1">
    <location>
        <begin position="137"/>
        <end position="146"/>
    </location>
</feature>
<reference evidence="3" key="1">
    <citation type="submission" date="2021-01" db="EMBL/GenBank/DDBJ databases">
        <authorList>
            <person name="Kaushik A."/>
        </authorList>
    </citation>
    <scope>NUCLEOTIDE SEQUENCE</scope>
    <source>
        <strain evidence="3">AG1-1C</strain>
    </source>
</reference>
<evidence type="ECO:0000259" key="2">
    <source>
        <dbReference type="PROSITE" id="PS50011"/>
    </source>
</evidence>
<dbReference type="GO" id="GO:0004674">
    <property type="term" value="F:protein serine/threonine kinase activity"/>
    <property type="evidence" value="ECO:0007669"/>
    <property type="project" value="TreeGrafter"/>
</dbReference>
<feature type="region of interest" description="Disordered" evidence="1">
    <location>
        <begin position="323"/>
        <end position="358"/>
    </location>
</feature>
<evidence type="ECO:0000256" key="1">
    <source>
        <dbReference type="SAM" id="MobiDB-lite"/>
    </source>
</evidence>
<dbReference type="InterPro" id="IPR008271">
    <property type="entry name" value="Ser/Thr_kinase_AS"/>
</dbReference>
<feature type="domain" description="Protein kinase" evidence="2">
    <location>
        <begin position="428"/>
        <end position="700"/>
    </location>
</feature>
<evidence type="ECO:0000313" key="4">
    <source>
        <dbReference type="Proteomes" id="UP000663846"/>
    </source>
</evidence>
<dbReference type="Proteomes" id="UP000663846">
    <property type="component" value="Unassembled WGS sequence"/>
</dbReference>
<dbReference type="PROSITE" id="PS00108">
    <property type="entry name" value="PROTEIN_KINASE_ST"/>
    <property type="match status" value="1"/>
</dbReference>
<gene>
    <name evidence="3" type="ORF">RDB_LOCUS150075</name>
</gene>
<dbReference type="Gene3D" id="1.10.510.10">
    <property type="entry name" value="Transferase(Phosphotransferase) domain 1"/>
    <property type="match status" value="1"/>
</dbReference>
<dbReference type="InterPro" id="IPR011009">
    <property type="entry name" value="Kinase-like_dom_sf"/>
</dbReference>
<dbReference type="PANTHER" id="PTHR44329">
    <property type="entry name" value="SERINE/THREONINE-PROTEIN KINASE TNNI3K-RELATED"/>
    <property type="match status" value="1"/>
</dbReference>
<proteinExistence type="predicted"/>
<evidence type="ECO:0000313" key="3">
    <source>
        <dbReference type="EMBL" id="CAE6454580.1"/>
    </source>
</evidence>
<organism evidence="3 4">
    <name type="scientific">Rhizoctonia solani</name>
    <dbReference type="NCBI Taxonomy" id="456999"/>
    <lineage>
        <taxon>Eukaryota</taxon>
        <taxon>Fungi</taxon>
        <taxon>Dikarya</taxon>
        <taxon>Basidiomycota</taxon>
        <taxon>Agaricomycotina</taxon>
        <taxon>Agaricomycetes</taxon>
        <taxon>Cantharellales</taxon>
        <taxon>Ceratobasidiaceae</taxon>
        <taxon>Rhizoctonia</taxon>
    </lineage>
</organism>
<feature type="region of interest" description="Disordered" evidence="1">
    <location>
        <begin position="229"/>
        <end position="259"/>
    </location>
</feature>
<dbReference type="GO" id="GO:0005524">
    <property type="term" value="F:ATP binding"/>
    <property type="evidence" value="ECO:0007669"/>
    <property type="project" value="InterPro"/>
</dbReference>
<feature type="compositionally biased region" description="Low complexity" evidence="1">
    <location>
        <begin position="337"/>
        <end position="347"/>
    </location>
</feature>
<protein>
    <recommendedName>
        <fullName evidence="2">Protein kinase domain-containing protein</fullName>
    </recommendedName>
</protein>
<dbReference type="EMBL" id="CAJMWS010000606">
    <property type="protein sequence ID" value="CAE6454580.1"/>
    <property type="molecule type" value="Genomic_DNA"/>
</dbReference>
<dbReference type="InterPro" id="IPR051681">
    <property type="entry name" value="Ser/Thr_Kinases-Pseudokinases"/>
</dbReference>
<accession>A0A8H3GKH1</accession>